<reference evidence="1" key="1">
    <citation type="submission" date="2018-07" db="EMBL/GenBank/DDBJ databases">
        <authorList>
            <person name="Quirk P.G."/>
            <person name="Krulwich T.A."/>
        </authorList>
    </citation>
    <scope>NUCLEOTIDE SEQUENCE</scope>
</reference>
<dbReference type="EMBL" id="UFQT01001365">
    <property type="protein sequence ID" value="SSX30220.1"/>
    <property type="molecule type" value="Genomic_DNA"/>
</dbReference>
<dbReference type="AlphaFoldDB" id="A0A336MJW0"/>
<dbReference type="VEuPathDB" id="VectorBase:CSON002193"/>
<evidence type="ECO:0000313" key="1">
    <source>
        <dbReference type="EMBL" id="SSX30220.1"/>
    </source>
</evidence>
<name>A0A336MJW0_CULSO</name>
<protein>
    <submittedName>
        <fullName evidence="1">CSON002193 protein</fullName>
    </submittedName>
</protein>
<proteinExistence type="predicted"/>
<sequence>MIDQLLQFFTLFLYEIGCLHGPCVHEKIIHKNNNECNDMRNLESRSKQNIKFFEHHPLFKFHTQTSLILIELKLVTRILKGIRKK</sequence>
<gene>
    <name evidence="1" type="primary">CSON002193</name>
</gene>
<accession>A0A336MJW0</accession>
<organism evidence="1">
    <name type="scientific">Culicoides sonorensis</name>
    <name type="common">Biting midge</name>
    <dbReference type="NCBI Taxonomy" id="179676"/>
    <lineage>
        <taxon>Eukaryota</taxon>
        <taxon>Metazoa</taxon>
        <taxon>Ecdysozoa</taxon>
        <taxon>Arthropoda</taxon>
        <taxon>Hexapoda</taxon>
        <taxon>Insecta</taxon>
        <taxon>Pterygota</taxon>
        <taxon>Neoptera</taxon>
        <taxon>Endopterygota</taxon>
        <taxon>Diptera</taxon>
        <taxon>Nematocera</taxon>
        <taxon>Chironomoidea</taxon>
        <taxon>Ceratopogonidae</taxon>
        <taxon>Ceratopogoninae</taxon>
        <taxon>Culicoides</taxon>
        <taxon>Monoculicoides</taxon>
    </lineage>
</organism>